<dbReference type="InterPro" id="IPR003034">
    <property type="entry name" value="SAP_dom"/>
</dbReference>
<evidence type="ECO:0000256" key="4">
    <source>
        <dbReference type="SAM" id="Phobius"/>
    </source>
</evidence>
<dbReference type="VEuPathDB" id="ToxoDB:TGMAS_202870"/>
<feature type="region of interest" description="Disordered" evidence="3">
    <location>
        <begin position="421"/>
        <end position="506"/>
    </location>
</feature>
<dbReference type="OrthoDB" id="445357at2759"/>
<dbReference type="PROSITE" id="PS50800">
    <property type="entry name" value="SAP"/>
    <property type="match status" value="1"/>
</dbReference>
<dbReference type="AlphaFoldDB" id="A0A086Q9G4"/>
<keyword evidence="4" id="KW-0472">Membrane</keyword>
<dbReference type="EMBL" id="AEXC02001931">
    <property type="protein sequence ID" value="KFH09246.1"/>
    <property type="molecule type" value="Genomic_DNA"/>
</dbReference>
<dbReference type="GO" id="GO:0016973">
    <property type="term" value="P:poly(A)+ mRNA export from nucleus"/>
    <property type="evidence" value="ECO:0007669"/>
    <property type="project" value="TreeGrafter"/>
</dbReference>
<dbReference type="PANTHER" id="PTHR46551">
    <property type="entry name" value="SAP DOMAIN-CONTAINING RIBONUCLEOPROTEIN"/>
    <property type="match status" value="1"/>
</dbReference>
<dbReference type="PANTHER" id="PTHR46551:SF1">
    <property type="entry name" value="SAP DOMAIN-CONTAINING RIBONUCLEOPROTEIN"/>
    <property type="match status" value="1"/>
</dbReference>
<evidence type="ECO:0000256" key="2">
    <source>
        <dbReference type="ARBA" id="ARBA00046328"/>
    </source>
</evidence>
<evidence type="ECO:0000259" key="5">
    <source>
        <dbReference type="PROSITE" id="PS50800"/>
    </source>
</evidence>
<evidence type="ECO:0000313" key="7">
    <source>
        <dbReference type="Proteomes" id="UP000028821"/>
    </source>
</evidence>
<dbReference type="SMART" id="SM00513">
    <property type="entry name" value="SAP"/>
    <property type="match status" value="1"/>
</dbReference>
<feature type="compositionally biased region" description="Low complexity" evidence="3">
    <location>
        <begin position="487"/>
        <end position="496"/>
    </location>
</feature>
<dbReference type="Pfam" id="PF02037">
    <property type="entry name" value="SAP"/>
    <property type="match status" value="1"/>
</dbReference>
<comment type="similarity">
    <text evidence="2">Belongs to the SAP domain-containing ribonucleoprotein family.</text>
</comment>
<sequence>MLHRISLLELSLRFLDTVRFSDIARCTDIGTLTHRRSRLVQRHFHLEHFAILVRRALPLPRRVVFRLSLQERRRFLLQLERNAVVATERTRDRDSLRSSFSFCRTSLSLFQCMLALLLSLSSGVRFFLFLVTSKVLLFRRIFPASPSFLCVLPLLPPFLGFRPSPTNFSRHLSLSRVSPSRLLSRAFVSFTSFAVESLSPESLSPSRRSFLSLLFSPVFPVPLCFLKMPSAEGNAATQGASYASMKVQELKDLLSQRGLPTTGKKTDLVERLLQADVAAGSEKAAPLAVDASLLSSAPLEAAHADAHAGGLELSGSFEAKEAAFLEGLSESGAAALSAEGSAGAKAACGVPAGSTEKPAGQAPAIENIKITQSMTEEERRALRKAKFGTKTDDEKKLDRARRFGLSVPELEEEKKRLRAERFGSASGAAKTSSIQSLPVDKLEEERRRKRAERFGIVSEEEKKRKRAERFGVTSEEEKLAKRLQRFSSPASGTASSPAPPVKVTGA</sequence>
<evidence type="ECO:0000256" key="3">
    <source>
        <dbReference type="SAM" id="MobiDB-lite"/>
    </source>
</evidence>
<reference evidence="6 7" key="1">
    <citation type="submission" date="2014-04" db="EMBL/GenBank/DDBJ databases">
        <authorList>
            <person name="Sibley D."/>
            <person name="Venepally P."/>
            <person name="Karamycheva S."/>
            <person name="Hadjithomas M."/>
            <person name="Khan A."/>
            <person name="Brunk B."/>
            <person name="Roos D."/>
            <person name="Caler E."/>
            <person name="Lorenzi H."/>
        </authorList>
    </citation>
    <scope>NUCLEOTIDE SEQUENCE [LARGE SCALE GENOMIC DNA]</scope>
    <source>
        <strain evidence="6 7">MAS</strain>
    </source>
</reference>
<dbReference type="Gene3D" id="1.10.720.30">
    <property type="entry name" value="SAP domain"/>
    <property type="match status" value="1"/>
</dbReference>
<dbReference type="InterPro" id="IPR036361">
    <property type="entry name" value="SAP_dom_sf"/>
</dbReference>
<protein>
    <submittedName>
        <fullName evidence="6">SAP domain-containing protein</fullName>
    </submittedName>
</protein>
<organism evidence="6 7">
    <name type="scientific">Toxoplasma gondii MAS</name>
    <dbReference type="NCBI Taxonomy" id="943118"/>
    <lineage>
        <taxon>Eukaryota</taxon>
        <taxon>Sar</taxon>
        <taxon>Alveolata</taxon>
        <taxon>Apicomplexa</taxon>
        <taxon>Conoidasida</taxon>
        <taxon>Coccidia</taxon>
        <taxon>Eucoccidiorida</taxon>
        <taxon>Eimeriorina</taxon>
        <taxon>Sarcocystidae</taxon>
        <taxon>Toxoplasma</taxon>
    </lineage>
</organism>
<dbReference type="GO" id="GO:0005634">
    <property type="term" value="C:nucleus"/>
    <property type="evidence" value="ECO:0007669"/>
    <property type="project" value="TreeGrafter"/>
</dbReference>
<feature type="domain" description="SAP" evidence="5">
    <location>
        <begin position="242"/>
        <end position="276"/>
    </location>
</feature>
<dbReference type="InterPro" id="IPR052240">
    <property type="entry name" value="SAP_domain_ribonucleoprotein"/>
</dbReference>
<keyword evidence="4" id="KW-0812">Transmembrane</keyword>
<dbReference type="SUPFAM" id="SSF68906">
    <property type="entry name" value="SAP domain"/>
    <property type="match status" value="1"/>
</dbReference>
<keyword evidence="1" id="KW-0597">Phosphoprotein</keyword>
<comment type="caution">
    <text evidence="6">The sequence shown here is derived from an EMBL/GenBank/DDBJ whole genome shotgun (WGS) entry which is preliminary data.</text>
</comment>
<accession>A0A086Q9G4</accession>
<dbReference type="Proteomes" id="UP000028821">
    <property type="component" value="Unassembled WGS sequence"/>
</dbReference>
<evidence type="ECO:0000256" key="1">
    <source>
        <dbReference type="ARBA" id="ARBA00022553"/>
    </source>
</evidence>
<evidence type="ECO:0000313" key="6">
    <source>
        <dbReference type="EMBL" id="KFH09246.1"/>
    </source>
</evidence>
<name>A0A086Q9G4_TOXGO</name>
<gene>
    <name evidence="6" type="ORF">TGMAS_202870</name>
</gene>
<feature type="transmembrane region" description="Helical" evidence="4">
    <location>
        <begin position="141"/>
        <end position="161"/>
    </location>
</feature>
<feature type="transmembrane region" description="Helical" evidence="4">
    <location>
        <begin position="107"/>
        <end position="129"/>
    </location>
</feature>
<feature type="region of interest" description="Disordered" evidence="3">
    <location>
        <begin position="345"/>
        <end position="395"/>
    </location>
</feature>
<proteinExistence type="inferred from homology"/>
<keyword evidence="4" id="KW-1133">Transmembrane helix</keyword>